<name>A0A1F7SI27_9BACT</name>
<evidence type="ECO:0000313" key="1">
    <source>
        <dbReference type="EMBL" id="OGL53429.1"/>
    </source>
</evidence>
<evidence type="ECO:0000313" key="2">
    <source>
        <dbReference type="Proteomes" id="UP000178082"/>
    </source>
</evidence>
<dbReference type="AlphaFoldDB" id="A0A1F7SI27"/>
<accession>A0A1F7SI27</accession>
<protein>
    <submittedName>
        <fullName evidence="1">Uncharacterized protein</fullName>
    </submittedName>
</protein>
<sequence>MTGKLIRCIECDEIVNIIEGVDDKDVFEKRHKGHSLEKLLSKEGSYVSDEPFGRPAKESYFEVTNGKKTFVIKRTMKNAENEAEYSIVPGKLRIKKIGIELRVKEIRQQIRMDRNLKKISEIKIDKFIKEIQKLISRLSPSEVEEMPWASNYPMLGIGKLKDDKIEEIIRMANKEFYGNEREKIKNFIMNQTDGDGVMTLNIIKCFQINNEQ</sequence>
<gene>
    <name evidence="1" type="ORF">A3G31_07975</name>
</gene>
<proteinExistence type="predicted"/>
<comment type="caution">
    <text evidence="1">The sequence shown here is derived from an EMBL/GenBank/DDBJ whole genome shotgun (WGS) entry which is preliminary data.</text>
</comment>
<reference evidence="1 2" key="1">
    <citation type="journal article" date="2016" name="Nat. Commun.">
        <title>Thousands of microbial genomes shed light on interconnected biogeochemical processes in an aquifer system.</title>
        <authorList>
            <person name="Anantharaman K."/>
            <person name="Brown C.T."/>
            <person name="Hug L.A."/>
            <person name="Sharon I."/>
            <person name="Castelle C.J."/>
            <person name="Probst A.J."/>
            <person name="Thomas B.C."/>
            <person name="Singh A."/>
            <person name="Wilkins M.J."/>
            <person name="Karaoz U."/>
            <person name="Brodie E.L."/>
            <person name="Williams K.H."/>
            <person name="Hubbard S.S."/>
            <person name="Banfield J.F."/>
        </authorList>
    </citation>
    <scope>NUCLEOTIDE SEQUENCE [LARGE SCALE GENOMIC DNA]</scope>
</reference>
<organism evidence="1 2">
    <name type="scientific">Candidatus Schekmanbacteria bacterium RIFCSPLOWO2_12_FULL_38_15</name>
    <dbReference type="NCBI Taxonomy" id="1817883"/>
    <lineage>
        <taxon>Bacteria</taxon>
        <taxon>Candidatus Schekmaniibacteriota</taxon>
    </lineage>
</organism>
<dbReference type="Proteomes" id="UP000178082">
    <property type="component" value="Unassembled WGS sequence"/>
</dbReference>
<dbReference type="EMBL" id="MGDI01000025">
    <property type="protein sequence ID" value="OGL53429.1"/>
    <property type="molecule type" value="Genomic_DNA"/>
</dbReference>